<proteinExistence type="inferred from homology"/>
<dbReference type="RefSeq" id="WP_345152515.1">
    <property type="nucleotide sequence ID" value="NZ_BAABEO010000023.1"/>
</dbReference>
<dbReference type="InterPro" id="IPR000215">
    <property type="entry name" value="Serpin_fam"/>
</dbReference>
<evidence type="ECO:0000259" key="2">
    <source>
        <dbReference type="SMART" id="SM00093"/>
    </source>
</evidence>
<dbReference type="Pfam" id="PF00079">
    <property type="entry name" value="Serpin"/>
    <property type="match status" value="1"/>
</dbReference>
<dbReference type="SUPFAM" id="SSF56574">
    <property type="entry name" value="Serpins"/>
    <property type="match status" value="1"/>
</dbReference>
<dbReference type="PROSITE" id="PS00284">
    <property type="entry name" value="SERPIN"/>
    <property type="match status" value="1"/>
</dbReference>
<dbReference type="EMBL" id="BAABEO010000023">
    <property type="protein sequence ID" value="GAA3693263.1"/>
    <property type="molecule type" value="Genomic_DNA"/>
</dbReference>
<reference evidence="4" key="1">
    <citation type="journal article" date="2019" name="Int. J. Syst. Evol. Microbiol.">
        <title>The Global Catalogue of Microorganisms (GCM) 10K type strain sequencing project: providing services to taxonomists for standard genome sequencing and annotation.</title>
        <authorList>
            <consortium name="The Broad Institute Genomics Platform"/>
            <consortium name="The Broad Institute Genome Sequencing Center for Infectious Disease"/>
            <person name="Wu L."/>
            <person name="Ma J."/>
        </authorList>
    </citation>
    <scope>NUCLEOTIDE SEQUENCE [LARGE SCALE GENOMIC DNA]</scope>
    <source>
        <strain evidence="4">JCM 30742</strain>
    </source>
</reference>
<accession>A0ABP7CMF0</accession>
<comment type="similarity">
    <text evidence="1">Belongs to the serpin family.</text>
</comment>
<evidence type="ECO:0000313" key="3">
    <source>
        <dbReference type="EMBL" id="GAA3693263.1"/>
    </source>
</evidence>
<dbReference type="InterPro" id="IPR036186">
    <property type="entry name" value="Serpin_sf"/>
</dbReference>
<dbReference type="Gene3D" id="2.30.39.10">
    <property type="entry name" value="Alpha-1-antitrypsin, domain 1"/>
    <property type="match status" value="1"/>
</dbReference>
<sequence>MAGEAWSTMGGQRSGRGPRRAGLAILAASALALGGCAGPTTPGPPAPEQVRADVERATLAVESTGEGVEQLRGTARTLGATLLAAAAEDGQANAVTSPASLLLALAMLRVGAEGRTAEEMDSVLGWGDGSADAANAVLAAWEEFDGDPASVKDDEPPARPLLHLANGVFVDKATPTGEPFLEGLGRNFGAGVYPVDYADPATGQAIDAWVSENTGGRIEKAPLDWDPDTTLSLLNAVFFAAAWETPFPADTLDADFTTASGEVVRVPTMYRTGELRHAEADGWRIVELPYNEGFLMRLALPPEGVAPAAGADTLAALEAAAEAAPSGELRVGLPKFDFNGTLQLVPALKALGLERTLGSEPDLDAIQPGAVVTGIAQSGDIVVAEKGTVAAAVTQIGIEATSVPLPVEELLLDRPFLYQIVDTRTGLPLFLGTVGDPR</sequence>
<organism evidence="3 4">
    <name type="scientific">Arthrobacter ginkgonis</name>
    <dbReference type="NCBI Taxonomy" id="1630594"/>
    <lineage>
        <taxon>Bacteria</taxon>
        <taxon>Bacillati</taxon>
        <taxon>Actinomycetota</taxon>
        <taxon>Actinomycetes</taxon>
        <taxon>Micrococcales</taxon>
        <taxon>Micrococcaceae</taxon>
        <taxon>Arthrobacter</taxon>
    </lineage>
</organism>
<keyword evidence="4" id="KW-1185">Reference proteome</keyword>
<gene>
    <name evidence="3" type="ORF">GCM10023081_33290</name>
</gene>
<dbReference type="InterPro" id="IPR023795">
    <property type="entry name" value="Serpin_CS"/>
</dbReference>
<evidence type="ECO:0000256" key="1">
    <source>
        <dbReference type="RuleBase" id="RU000411"/>
    </source>
</evidence>
<protein>
    <submittedName>
        <fullName evidence="3">Serpin family protein</fullName>
    </submittedName>
</protein>
<dbReference type="Gene3D" id="3.30.497.10">
    <property type="entry name" value="Antithrombin, subunit I, domain 2"/>
    <property type="match status" value="1"/>
</dbReference>
<dbReference type="Proteomes" id="UP001500752">
    <property type="component" value="Unassembled WGS sequence"/>
</dbReference>
<dbReference type="InterPro" id="IPR042178">
    <property type="entry name" value="Serpin_sf_1"/>
</dbReference>
<dbReference type="PANTHER" id="PTHR11461:SF211">
    <property type="entry name" value="GH10112P-RELATED"/>
    <property type="match status" value="1"/>
</dbReference>
<dbReference type="InterPro" id="IPR023796">
    <property type="entry name" value="Serpin_dom"/>
</dbReference>
<evidence type="ECO:0000313" key="4">
    <source>
        <dbReference type="Proteomes" id="UP001500752"/>
    </source>
</evidence>
<dbReference type="InterPro" id="IPR042185">
    <property type="entry name" value="Serpin_sf_2"/>
</dbReference>
<comment type="caution">
    <text evidence="3">The sequence shown here is derived from an EMBL/GenBank/DDBJ whole genome shotgun (WGS) entry which is preliminary data.</text>
</comment>
<feature type="domain" description="Serpin" evidence="2">
    <location>
        <begin position="80"/>
        <end position="437"/>
    </location>
</feature>
<name>A0ABP7CMF0_9MICC</name>
<dbReference type="SMART" id="SM00093">
    <property type="entry name" value="SERPIN"/>
    <property type="match status" value="1"/>
</dbReference>
<dbReference type="PANTHER" id="PTHR11461">
    <property type="entry name" value="SERINE PROTEASE INHIBITOR, SERPIN"/>
    <property type="match status" value="1"/>
</dbReference>